<name>A0A0N4V9N7_ENTVE</name>
<dbReference type="SUPFAM" id="SSF111126">
    <property type="entry name" value="Ligand-binding domain in the NO signalling and Golgi transport"/>
    <property type="match status" value="1"/>
</dbReference>
<dbReference type="GO" id="GO:0006888">
    <property type="term" value="P:endoplasmic reticulum to Golgi vesicle-mediated transport"/>
    <property type="evidence" value="ECO:0007669"/>
    <property type="project" value="TreeGrafter"/>
</dbReference>
<dbReference type="CDD" id="cd14944">
    <property type="entry name" value="TRAPPC6A_Trs33"/>
    <property type="match status" value="1"/>
</dbReference>
<dbReference type="GO" id="GO:0005801">
    <property type="term" value="C:cis-Golgi network"/>
    <property type="evidence" value="ECO:0007669"/>
    <property type="project" value="TreeGrafter"/>
</dbReference>
<dbReference type="PANTHER" id="PTHR12817:SF0">
    <property type="entry name" value="GEO08327P1"/>
    <property type="match status" value="1"/>
</dbReference>
<dbReference type="InterPro" id="IPR007194">
    <property type="entry name" value="TRAPP_component"/>
</dbReference>
<protein>
    <submittedName>
        <fullName evidence="5">Trafficking protein particle complex subunit 6B</fullName>
    </submittedName>
</protein>
<comment type="similarity">
    <text evidence="2">Belongs to the TRAPP small subunits family. BET3 subfamily.</text>
</comment>
<dbReference type="AlphaFoldDB" id="A0A0N4V9N7"/>
<reference evidence="3 4" key="2">
    <citation type="submission" date="2018-10" db="EMBL/GenBank/DDBJ databases">
        <authorList>
            <consortium name="Pathogen Informatics"/>
        </authorList>
    </citation>
    <scope>NUCLEOTIDE SEQUENCE [LARGE SCALE GENOMIC DNA]</scope>
</reference>
<dbReference type="Proteomes" id="UP000274131">
    <property type="component" value="Unassembled WGS sequence"/>
</dbReference>
<dbReference type="Gene3D" id="3.30.1380.20">
    <property type="entry name" value="Trafficking protein particle complex subunit 3"/>
    <property type="match status" value="1"/>
</dbReference>
<sequence length="157" mass="18324">MKEEERSKQREEWLGAVQEQSQLDTLAFGDQLEVAKQVFVQCPVNFKLQGNAETRLENIGYRVGLILVEKIAKDLPRFNSELDKMKFLCKEFWTVSFGKQVDNLRTNHQGVYVVQDNRFFALISFAEGKQYADKASIYLALPCGIIRWRYLKFYSIL</sequence>
<evidence type="ECO:0000256" key="1">
    <source>
        <dbReference type="ARBA" id="ARBA00004222"/>
    </source>
</evidence>
<accession>A0A0N4V9N7</accession>
<dbReference type="PANTHER" id="PTHR12817">
    <property type="entry name" value="TRAFFICKING PROTEIN PARTICLE COMPLEX SUBUNIT 6B"/>
    <property type="match status" value="1"/>
</dbReference>
<comment type="subcellular location">
    <subcellularLocation>
        <location evidence="1">Golgi apparatus</location>
        <location evidence="1">cis-Golgi network</location>
    </subcellularLocation>
</comment>
<dbReference type="InterPro" id="IPR024096">
    <property type="entry name" value="NO_sig/Golgi_transp_ligand-bd"/>
</dbReference>
<dbReference type="STRING" id="51028.A0A0N4V9N7"/>
<evidence type="ECO:0000313" key="4">
    <source>
        <dbReference type="Proteomes" id="UP000274131"/>
    </source>
</evidence>
<dbReference type="EMBL" id="UXUI01008604">
    <property type="protein sequence ID" value="VDD91925.1"/>
    <property type="molecule type" value="Genomic_DNA"/>
</dbReference>
<dbReference type="GO" id="GO:0005802">
    <property type="term" value="C:trans-Golgi network"/>
    <property type="evidence" value="ECO:0007669"/>
    <property type="project" value="TreeGrafter"/>
</dbReference>
<dbReference type="InterPro" id="IPR037992">
    <property type="entry name" value="TRAPPC6/Trs33"/>
</dbReference>
<gene>
    <name evidence="3" type="ORF">EVEC_LOCUS6676</name>
</gene>
<dbReference type="WBParaSite" id="EVEC_0000715501-mRNA-1">
    <property type="protein sequence ID" value="EVEC_0000715501-mRNA-1"/>
    <property type="gene ID" value="EVEC_0000715501"/>
</dbReference>
<dbReference type="GO" id="GO:0030008">
    <property type="term" value="C:TRAPP complex"/>
    <property type="evidence" value="ECO:0007669"/>
    <property type="project" value="TreeGrafter"/>
</dbReference>
<dbReference type="OrthoDB" id="941624at2759"/>
<reference evidence="5" key="1">
    <citation type="submission" date="2017-02" db="UniProtKB">
        <authorList>
            <consortium name="WormBaseParasite"/>
        </authorList>
    </citation>
    <scope>IDENTIFICATION</scope>
</reference>
<keyword evidence="4" id="KW-1185">Reference proteome</keyword>
<evidence type="ECO:0000313" key="3">
    <source>
        <dbReference type="EMBL" id="VDD91925.1"/>
    </source>
</evidence>
<evidence type="ECO:0000313" key="5">
    <source>
        <dbReference type="WBParaSite" id="EVEC_0000715501-mRNA-1"/>
    </source>
</evidence>
<organism evidence="5">
    <name type="scientific">Enterobius vermicularis</name>
    <name type="common">Human pinworm</name>
    <dbReference type="NCBI Taxonomy" id="51028"/>
    <lineage>
        <taxon>Eukaryota</taxon>
        <taxon>Metazoa</taxon>
        <taxon>Ecdysozoa</taxon>
        <taxon>Nematoda</taxon>
        <taxon>Chromadorea</taxon>
        <taxon>Rhabditida</taxon>
        <taxon>Spirurina</taxon>
        <taxon>Oxyuridomorpha</taxon>
        <taxon>Oxyuroidea</taxon>
        <taxon>Oxyuridae</taxon>
        <taxon>Enterobius</taxon>
    </lineage>
</organism>
<proteinExistence type="inferred from homology"/>
<evidence type="ECO:0000256" key="2">
    <source>
        <dbReference type="ARBA" id="ARBA00006218"/>
    </source>
</evidence>
<dbReference type="Pfam" id="PF04051">
    <property type="entry name" value="TRAPP"/>
    <property type="match status" value="1"/>
</dbReference>